<dbReference type="CTD" id="6751911"/>
<dbReference type="OrthoDB" id="10250105at2759"/>
<dbReference type="SUPFAM" id="SSF52317">
    <property type="entry name" value="Class I glutamine amidotransferase-like"/>
    <property type="match status" value="2"/>
</dbReference>
<dbReference type="STRING" id="10228.B3RQI3"/>
<dbReference type="GO" id="GO:0004077">
    <property type="term" value="F:biotin--[biotin carboxyl-carrier protein] ligase activity"/>
    <property type="evidence" value="ECO:0000318"/>
    <property type="project" value="GO_Central"/>
</dbReference>
<keyword evidence="4" id="KW-1185">Reference proteome</keyword>
<keyword evidence="1" id="KW-0315">Glutamine amidotransferase</keyword>
<dbReference type="HOGENOM" id="CLU_006150_0_0_1"/>
<sequence>MSQRKILIYCDDGSANVDVAEASIKQAINELHLQNDFQIENVTANDIIGNENTLLSTKLFVMPGGRDLPYVEKLNGLGNRRIKHFVNQGGCYLGLCAGAYFASSIIEFEKDTALEVCGARELKFYHGLAKGCVYPGFSYKDNSGARVVPIELHKEVADQVSFNQCSVYYNGGCEFLPLNDDVGEVEILASYSAHDNENSSVNRHAPPIAIIKCKVGSGIAILSGVHPEYSANLLSSDKYDDKILQHLHQCEHNRAVLFRKLLSMLLL</sequence>
<proteinExistence type="predicted"/>
<dbReference type="AlphaFoldDB" id="B3RQI3"/>
<dbReference type="Pfam" id="PF09825">
    <property type="entry name" value="BPL_N"/>
    <property type="match status" value="1"/>
</dbReference>
<dbReference type="InterPro" id="IPR015834">
    <property type="entry name" value="UCP016642"/>
</dbReference>
<dbReference type="InterPro" id="IPR002161">
    <property type="entry name" value="PdxT/SNO"/>
</dbReference>
<organism evidence="3 4">
    <name type="scientific">Trichoplax adhaerens</name>
    <name type="common">Trichoplax reptans</name>
    <dbReference type="NCBI Taxonomy" id="10228"/>
    <lineage>
        <taxon>Eukaryota</taxon>
        <taxon>Metazoa</taxon>
        <taxon>Placozoa</taxon>
        <taxon>Uniplacotomia</taxon>
        <taxon>Trichoplacea</taxon>
        <taxon>Trichoplacidae</taxon>
        <taxon>Trichoplax</taxon>
    </lineage>
</organism>
<dbReference type="GeneID" id="6751911"/>
<accession>B3RQI3</accession>
<evidence type="ECO:0000256" key="1">
    <source>
        <dbReference type="ARBA" id="ARBA00022962"/>
    </source>
</evidence>
<dbReference type="Proteomes" id="UP000009022">
    <property type="component" value="Unassembled WGS sequence"/>
</dbReference>
<dbReference type="InterPro" id="IPR029062">
    <property type="entry name" value="Class_I_gatase-like"/>
</dbReference>
<feature type="domain" description="Biotin-protein ligase N-terminal" evidence="2">
    <location>
        <begin position="6"/>
        <end position="265"/>
    </location>
</feature>
<dbReference type="eggNOG" id="KOG1536">
    <property type="taxonomic scope" value="Eukaryota"/>
</dbReference>
<dbReference type="GO" id="GO:0004359">
    <property type="term" value="F:glutaminase activity"/>
    <property type="evidence" value="ECO:0007669"/>
    <property type="project" value="InterPro"/>
</dbReference>
<dbReference type="PANTHER" id="PTHR31559:SF0">
    <property type="entry name" value="PYRIDOXAL 5'-PHOSPHATE SYNTHASE SUBUNIT SNO1-RELATED"/>
    <property type="match status" value="1"/>
</dbReference>
<evidence type="ECO:0000313" key="4">
    <source>
        <dbReference type="Proteomes" id="UP000009022"/>
    </source>
</evidence>
<name>B3RQI3_TRIAD</name>
<dbReference type="GO" id="GO:0042823">
    <property type="term" value="P:pyridoxal phosphate biosynthetic process"/>
    <property type="evidence" value="ECO:0007669"/>
    <property type="project" value="InterPro"/>
</dbReference>
<dbReference type="PIRSF" id="PIRSF016642">
    <property type="entry name" value="UCP016642"/>
    <property type="match status" value="1"/>
</dbReference>
<protein>
    <recommendedName>
        <fullName evidence="2">Biotin-protein ligase N-terminal domain-containing protein</fullName>
    </recommendedName>
</protein>
<dbReference type="PANTHER" id="PTHR31559">
    <property type="entry name" value="PYRIDOXAL 5'-PHOSPHATE SYNTHASE SUBUNIT SNO"/>
    <property type="match status" value="1"/>
</dbReference>
<dbReference type="InParanoid" id="B3RQI3"/>
<reference evidence="3 4" key="1">
    <citation type="journal article" date="2008" name="Nature">
        <title>The Trichoplax genome and the nature of placozoans.</title>
        <authorList>
            <person name="Srivastava M."/>
            <person name="Begovic E."/>
            <person name="Chapman J."/>
            <person name="Putnam N.H."/>
            <person name="Hellsten U."/>
            <person name="Kawashima T."/>
            <person name="Kuo A."/>
            <person name="Mitros T."/>
            <person name="Salamov A."/>
            <person name="Carpenter M.L."/>
            <person name="Signorovitch A.Y."/>
            <person name="Moreno M.A."/>
            <person name="Kamm K."/>
            <person name="Grimwood J."/>
            <person name="Schmutz J."/>
            <person name="Shapiro H."/>
            <person name="Grigoriev I.V."/>
            <person name="Buss L.W."/>
            <person name="Schierwater B."/>
            <person name="Dellaporta S.L."/>
            <person name="Rokhsar D.S."/>
        </authorList>
    </citation>
    <scope>NUCLEOTIDE SEQUENCE [LARGE SCALE GENOMIC DNA]</scope>
    <source>
        <strain evidence="3 4">Grell-BS-1999</strain>
    </source>
</reference>
<dbReference type="GO" id="GO:0005737">
    <property type="term" value="C:cytoplasm"/>
    <property type="evidence" value="ECO:0000318"/>
    <property type="project" value="GO_Central"/>
</dbReference>
<dbReference type="InterPro" id="IPR019197">
    <property type="entry name" value="Biotin-prot_ligase_N"/>
</dbReference>
<dbReference type="PhylomeDB" id="B3RQI3"/>
<dbReference type="OMA" id="TRDSENY"/>
<dbReference type="EMBL" id="DS985243">
    <property type="protein sequence ID" value="EDV26702.1"/>
    <property type="molecule type" value="Genomic_DNA"/>
</dbReference>
<evidence type="ECO:0000313" key="3">
    <source>
        <dbReference type="EMBL" id="EDV26702.1"/>
    </source>
</evidence>
<dbReference type="RefSeq" id="XP_002110698.1">
    <property type="nucleotide sequence ID" value="XM_002110662.1"/>
</dbReference>
<dbReference type="KEGG" id="tad:TRIADDRAFT_55000"/>
<evidence type="ECO:0000259" key="2">
    <source>
        <dbReference type="Pfam" id="PF09825"/>
    </source>
</evidence>
<gene>
    <name evidence="3" type="ORF">TRIADDRAFT_55000</name>
</gene>
<dbReference type="CDD" id="cd03144">
    <property type="entry name" value="GATase1_ScBLP_like"/>
    <property type="match status" value="1"/>
</dbReference>